<evidence type="ECO:0000256" key="7">
    <source>
        <dbReference type="RuleBase" id="RU364038"/>
    </source>
</evidence>
<evidence type="ECO:0000313" key="10">
    <source>
        <dbReference type="EMBL" id="RUO67467.1"/>
    </source>
</evidence>
<dbReference type="PANTHER" id="PTHR35272">
    <property type="entry name" value="THIOL:DISULFIDE INTERCHANGE PROTEIN DSBC-RELATED"/>
    <property type="match status" value="1"/>
</dbReference>
<name>A0A432YVY4_9GAMM</name>
<comment type="subcellular location">
    <subcellularLocation>
        <location evidence="1 7">Periplasm</location>
    </subcellularLocation>
</comment>
<dbReference type="Pfam" id="PF10411">
    <property type="entry name" value="DsbC_N"/>
    <property type="match status" value="1"/>
</dbReference>
<dbReference type="InterPro" id="IPR009094">
    <property type="entry name" value="DiS-bond_isomerase_DsbC/G_N_sf"/>
</dbReference>
<dbReference type="RefSeq" id="WP_126751141.1">
    <property type="nucleotide sequence ID" value="NZ_JBHUMT010000016.1"/>
</dbReference>
<dbReference type="CDD" id="cd03020">
    <property type="entry name" value="DsbA_DsbC_DsbG"/>
    <property type="match status" value="1"/>
</dbReference>
<comment type="similarity">
    <text evidence="2 7">Belongs to the thioredoxin family. DsbC subfamily.</text>
</comment>
<evidence type="ECO:0000259" key="9">
    <source>
        <dbReference type="Pfam" id="PF13098"/>
    </source>
</evidence>
<dbReference type="GO" id="GO:0016853">
    <property type="term" value="F:isomerase activity"/>
    <property type="evidence" value="ECO:0007669"/>
    <property type="project" value="UniProtKB-KW"/>
</dbReference>
<gene>
    <name evidence="10" type="ORF">CWI73_00960</name>
</gene>
<evidence type="ECO:0000256" key="5">
    <source>
        <dbReference type="ARBA" id="ARBA00023157"/>
    </source>
</evidence>
<evidence type="ECO:0000256" key="4">
    <source>
        <dbReference type="ARBA" id="ARBA00022764"/>
    </source>
</evidence>
<keyword evidence="4 7" id="KW-0574">Periplasm</keyword>
<proteinExistence type="inferred from homology"/>
<dbReference type="PANTHER" id="PTHR35272:SF3">
    <property type="entry name" value="THIOL:DISULFIDE INTERCHANGE PROTEIN DSBC"/>
    <property type="match status" value="1"/>
</dbReference>
<evidence type="ECO:0000256" key="2">
    <source>
        <dbReference type="ARBA" id="ARBA00009813"/>
    </source>
</evidence>
<reference evidence="10 11" key="1">
    <citation type="journal article" date="2011" name="Front. Microbiol.">
        <title>Genomic signatures of strain selection and enhancement in Bacillus atrophaeus var. globigii, a historical biowarfare simulant.</title>
        <authorList>
            <person name="Gibbons H.S."/>
            <person name="Broomall S.M."/>
            <person name="McNew L.A."/>
            <person name="Daligault H."/>
            <person name="Chapman C."/>
            <person name="Bruce D."/>
            <person name="Karavis M."/>
            <person name="Krepps M."/>
            <person name="McGregor P.A."/>
            <person name="Hong C."/>
            <person name="Park K.H."/>
            <person name="Akmal A."/>
            <person name="Feldman A."/>
            <person name="Lin J.S."/>
            <person name="Chang W.E."/>
            <person name="Higgs B.W."/>
            <person name="Demirev P."/>
            <person name="Lindquist J."/>
            <person name="Liem A."/>
            <person name="Fochler E."/>
            <person name="Read T.D."/>
            <person name="Tapia R."/>
            <person name="Johnson S."/>
            <person name="Bishop-Lilly K.A."/>
            <person name="Detter C."/>
            <person name="Han C."/>
            <person name="Sozhamannan S."/>
            <person name="Rosenzweig C.N."/>
            <person name="Skowronski E.W."/>
        </authorList>
    </citation>
    <scope>NUCLEOTIDE SEQUENCE [LARGE SCALE GENOMIC DNA]</scope>
    <source>
        <strain evidence="10 11">TPS4-2</strain>
    </source>
</reference>
<evidence type="ECO:0000313" key="11">
    <source>
        <dbReference type="Proteomes" id="UP000288361"/>
    </source>
</evidence>
<dbReference type="InterPro" id="IPR018950">
    <property type="entry name" value="DiS-bond_isomerase_DsbC/G_N"/>
</dbReference>
<evidence type="ECO:0000256" key="6">
    <source>
        <dbReference type="ARBA" id="ARBA00023284"/>
    </source>
</evidence>
<comment type="function">
    <text evidence="7">Required for disulfide bond formation in some periplasmic proteins. Acts by transferring its disulfide bond to other proteins and is reduced in the process.</text>
</comment>
<keyword evidence="10" id="KW-0413">Isomerase</keyword>
<dbReference type="EMBL" id="PIQA01000001">
    <property type="protein sequence ID" value="RUO67467.1"/>
    <property type="molecule type" value="Genomic_DNA"/>
</dbReference>
<keyword evidence="5" id="KW-1015">Disulfide bond</keyword>
<feature type="chain" id="PRO_5018818493" description="Thiol:disulfide interchange protein" evidence="7">
    <location>
        <begin position="25"/>
        <end position="236"/>
    </location>
</feature>
<dbReference type="SUPFAM" id="SSF54423">
    <property type="entry name" value="DsbC/DsbG N-terminal domain-like"/>
    <property type="match status" value="1"/>
</dbReference>
<dbReference type="Proteomes" id="UP000288361">
    <property type="component" value="Unassembled WGS sequence"/>
</dbReference>
<dbReference type="InterPro" id="IPR051470">
    <property type="entry name" value="Thiol:disulfide_interchange"/>
</dbReference>
<organism evidence="10 11">
    <name type="scientific">Idiomarina piscisalsi</name>
    <dbReference type="NCBI Taxonomy" id="1096243"/>
    <lineage>
        <taxon>Bacteria</taxon>
        <taxon>Pseudomonadati</taxon>
        <taxon>Pseudomonadota</taxon>
        <taxon>Gammaproteobacteria</taxon>
        <taxon>Alteromonadales</taxon>
        <taxon>Idiomarinaceae</taxon>
        <taxon>Idiomarina</taxon>
    </lineage>
</organism>
<dbReference type="InterPro" id="IPR012336">
    <property type="entry name" value="Thioredoxin-like_fold"/>
</dbReference>
<keyword evidence="3 7" id="KW-0732">Signal</keyword>
<sequence>MQYLTTLLAVSAIGFSLFSAPISADELNTKHLNRIGIEVISTEPGEIDGYVRVVTNQGMFYVSEDGKKLISGNVFDITNSAPENLTEKGNGAVRKEMLTDFVDDMIVYKADDEKYKVTVFTDTTCGYCQRLHENLDSYLSAGITIQYLAFPRGGLDSKGGQELQAVWCADDKKAAISAFKDEESYRGNSSCSNPVEQHYSLGKSFGVTGTPAIILPDGRLIPGAVPARRLLSELRK</sequence>
<comment type="caution">
    <text evidence="10">The sequence shown here is derived from an EMBL/GenBank/DDBJ whole genome shotgun (WGS) entry which is preliminary data.</text>
</comment>
<dbReference type="InterPro" id="IPR017937">
    <property type="entry name" value="Thioredoxin_CS"/>
</dbReference>
<feature type="domain" description="Disulphide bond isomerase DsbC/G N-terminal" evidence="8">
    <location>
        <begin position="32"/>
        <end position="87"/>
    </location>
</feature>
<dbReference type="Gene3D" id="3.10.450.70">
    <property type="entry name" value="Disulphide bond isomerase, DsbC/G, N-terminal"/>
    <property type="match status" value="1"/>
</dbReference>
<dbReference type="PROSITE" id="PS00194">
    <property type="entry name" value="THIOREDOXIN_1"/>
    <property type="match status" value="1"/>
</dbReference>
<dbReference type="AlphaFoldDB" id="A0A432YVY4"/>
<dbReference type="Pfam" id="PF13098">
    <property type="entry name" value="Thioredoxin_2"/>
    <property type="match status" value="1"/>
</dbReference>
<feature type="signal peptide" evidence="7">
    <location>
        <begin position="1"/>
        <end position="24"/>
    </location>
</feature>
<dbReference type="Gene3D" id="3.40.30.10">
    <property type="entry name" value="Glutaredoxin"/>
    <property type="match status" value="1"/>
</dbReference>
<dbReference type="InterPro" id="IPR036249">
    <property type="entry name" value="Thioredoxin-like_sf"/>
</dbReference>
<evidence type="ECO:0000259" key="8">
    <source>
        <dbReference type="Pfam" id="PF10411"/>
    </source>
</evidence>
<dbReference type="InterPro" id="IPR033954">
    <property type="entry name" value="DiS-bond_Isoase_DsbC/G"/>
</dbReference>
<protein>
    <recommendedName>
        <fullName evidence="7">Thiol:disulfide interchange protein</fullName>
    </recommendedName>
</protein>
<dbReference type="SUPFAM" id="SSF52833">
    <property type="entry name" value="Thioredoxin-like"/>
    <property type="match status" value="1"/>
</dbReference>
<evidence type="ECO:0000256" key="1">
    <source>
        <dbReference type="ARBA" id="ARBA00004418"/>
    </source>
</evidence>
<feature type="domain" description="Thioredoxin-like fold" evidence="9">
    <location>
        <begin position="111"/>
        <end position="232"/>
    </location>
</feature>
<evidence type="ECO:0000256" key="3">
    <source>
        <dbReference type="ARBA" id="ARBA00022729"/>
    </source>
</evidence>
<keyword evidence="6 7" id="KW-0676">Redox-active center</keyword>
<dbReference type="GO" id="GO:0042597">
    <property type="term" value="C:periplasmic space"/>
    <property type="evidence" value="ECO:0007669"/>
    <property type="project" value="UniProtKB-SubCell"/>
</dbReference>
<accession>A0A432YVY4</accession>